<dbReference type="InterPro" id="IPR008979">
    <property type="entry name" value="Galactose-bd-like_sf"/>
</dbReference>
<dbReference type="PANTHER" id="PTHR36848:SF2">
    <property type="entry name" value="SECRETED PROTEIN"/>
    <property type="match status" value="1"/>
</dbReference>
<dbReference type="Proteomes" id="UP001589698">
    <property type="component" value="Unassembled WGS sequence"/>
</dbReference>
<proteinExistence type="predicted"/>
<sequence length="1026" mass="111019">MDRSRTTAHPSTAMTRRTLLGAAAVTAGVAAAAPSVAAPGGASAATQWLPKDLVRRFAEPGTATAAGFRWWWPHGLVDPVEVAREVDQVADAGFGVLEVADVTHSLRARNVTIDVAAHGWGTPSWVAGVKAALARAAERRVRIDITVGPSWPAAVSTITPDDDAACTELAHGQALVAAGATYDGVVPEPVLHAEGAVTEQTLVALQAHRYTPSTNTRVLPQVDPTSYVDLRDRVVDGRLTWTAPASPAGGSWVVLSFWQRGSGQEPEAAPHTDPRSYVVDHFSPLGSKAVVDLWNDRILDREMRGLLGRAGGYLFEDSLEIETEATIWTPRMFEEFEARAGYDLRPWLPVVMELKEKYLYDLGTGAGAATTDSLRTNQVRDDYNQVLSDLYRDHHLLPIQAFARSLGMGLRVQPYGLETDTVEHAALLDVPETESLGFKNLDDYRVMAGGRDMAGHTILSCEAICYNGAAYNTMLGGNSASPTQQNQALLTLNSIFAAGVNQAMIHGFPYADAPGATWPGFAAFSPYYNGAIGFGEAWGPRTPQWQHMPAVAAYLARTQLVLQTGTPRYDVVFLRQKGWTSTGIGAFWATNDGIPLGWTHSFATPALLDLPRATVRDGRLAPDGPAYKAMVVGTDQFRGQVATIAVETARRVLEIGRAGLPIVLLRDWSDPRPVGLPEGDAEVAEIRRLVAEITALPTTRTAATDADVPVALAQLGVTPDVDHERSTVMTVRRVLGDVDLYYVANARHAENRRLTRVTQDVWLTTTSRRAVPVVLDAWTGETRPVGLWERRGDQVRVRVDLAPGQSTVIAFAAPQSAEAADLHAVATSALDVRKEPGKLVLRATSAGEQTATLGDGRTVRTVVDRVRQPIVPSRWRLEVEDWQPGATPTETVKPVRTLELTALVPWSQVPELQDVSGIGRYTTEVDLGRDWDDRDGAWLELGEVTDTFRVTVNGVAVGGCDPLVPTVDLGGLLRRGTNTIEVEVASTLLNRLRTVTPAVYGVAQRQAYGLLGPVRLVPYVDQPVRR</sequence>
<dbReference type="SUPFAM" id="SSF49785">
    <property type="entry name" value="Galactose-binding domain-like"/>
    <property type="match status" value="1"/>
</dbReference>
<evidence type="ECO:0000256" key="1">
    <source>
        <dbReference type="SAM" id="SignalP"/>
    </source>
</evidence>
<dbReference type="InterPro" id="IPR053161">
    <property type="entry name" value="Ulvan_degrading_GH"/>
</dbReference>
<dbReference type="Gene3D" id="2.60.120.260">
    <property type="entry name" value="Galactose-binding domain-like"/>
    <property type="match status" value="1"/>
</dbReference>
<dbReference type="PANTHER" id="PTHR36848">
    <property type="entry name" value="DNA-BINDING PROTEIN (PUTATIVE SECRETED PROTEIN)-RELATED"/>
    <property type="match status" value="1"/>
</dbReference>
<evidence type="ECO:0000313" key="2">
    <source>
        <dbReference type="EMBL" id="MFC0223235.1"/>
    </source>
</evidence>
<organism evidence="2 3">
    <name type="scientific">Nocardioides zeicaulis</name>
    <dbReference type="NCBI Taxonomy" id="1776857"/>
    <lineage>
        <taxon>Bacteria</taxon>
        <taxon>Bacillati</taxon>
        <taxon>Actinomycetota</taxon>
        <taxon>Actinomycetes</taxon>
        <taxon>Propionibacteriales</taxon>
        <taxon>Nocardioidaceae</taxon>
        <taxon>Nocardioides</taxon>
    </lineage>
</organism>
<keyword evidence="3" id="KW-1185">Reference proteome</keyword>
<dbReference type="PROSITE" id="PS51318">
    <property type="entry name" value="TAT"/>
    <property type="match status" value="1"/>
</dbReference>
<name>A0ABV6E2L9_9ACTN</name>
<dbReference type="EMBL" id="JBHLXH010000001">
    <property type="protein sequence ID" value="MFC0223235.1"/>
    <property type="molecule type" value="Genomic_DNA"/>
</dbReference>
<feature type="signal peptide" evidence="1">
    <location>
        <begin position="1"/>
        <end position="37"/>
    </location>
</feature>
<keyword evidence="1" id="KW-0732">Signal</keyword>
<dbReference type="InterPro" id="IPR006311">
    <property type="entry name" value="TAT_signal"/>
</dbReference>
<evidence type="ECO:0000313" key="3">
    <source>
        <dbReference type="Proteomes" id="UP001589698"/>
    </source>
</evidence>
<dbReference type="Pfam" id="PF17132">
    <property type="entry name" value="Glyco_hydro_106"/>
    <property type="match status" value="1"/>
</dbReference>
<comment type="caution">
    <text evidence="2">The sequence shown here is derived from an EMBL/GenBank/DDBJ whole genome shotgun (WGS) entry which is preliminary data.</text>
</comment>
<protein>
    <submittedName>
        <fullName evidence="2">Glycosyl hydrolase</fullName>
    </submittedName>
</protein>
<keyword evidence="2" id="KW-0378">Hydrolase</keyword>
<accession>A0ABV6E2L9</accession>
<gene>
    <name evidence="2" type="ORF">ACFFJG_12155</name>
</gene>
<feature type="chain" id="PRO_5046594433" evidence="1">
    <location>
        <begin position="38"/>
        <end position="1026"/>
    </location>
</feature>
<reference evidence="2 3" key="1">
    <citation type="submission" date="2024-09" db="EMBL/GenBank/DDBJ databases">
        <authorList>
            <person name="Sun Q."/>
            <person name="Mori K."/>
        </authorList>
    </citation>
    <scope>NUCLEOTIDE SEQUENCE [LARGE SCALE GENOMIC DNA]</scope>
    <source>
        <strain evidence="2 3">CCM 8654</strain>
    </source>
</reference>
<dbReference type="GO" id="GO:0016787">
    <property type="term" value="F:hydrolase activity"/>
    <property type="evidence" value="ECO:0007669"/>
    <property type="project" value="UniProtKB-KW"/>
</dbReference>
<dbReference type="RefSeq" id="WP_378518991.1">
    <property type="nucleotide sequence ID" value="NZ_CBCSDI010000056.1"/>
</dbReference>